<dbReference type="RefSeq" id="WP_042694682.1">
    <property type="nucleotide sequence ID" value="NZ_CABMAB010000045.1"/>
</dbReference>
<dbReference type="OrthoDB" id="146001at2157"/>
<keyword evidence="1" id="KW-1278">Translocase</keyword>
<organism evidence="2 3">
    <name type="scientific">Methanobrevibacter oralis</name>
    <dbReference type="NCBI Taxonomy" id="66851"/>
    <lineage>
        <taxon>Archaea</taxon>
        <taxon>Methanobacteriati</taxon>
        <taxon>Methanobacteriota</taxon>
        <taxon>Methanomada group</taxon>
        <taxon>Methanobacteria</taxon>
        <taxon>Methanobacteriales</taxon>
        <taxon>Methanobacteriaceae</taxon>
        <taxon>Methanobrevibacter</taxon>
    </lineage>
</organism>
<dbReference type="InterPro" id="IPR036412">
    <property type="entry name" value="HAD-like_sf"/>
</dbReference>
<keyword evidence="3" id="KW-1185">Reference proteome</keyword>
<dbReference type="PRINTS" id="PR00119">
    <property type="entry name" value="CATATPASE"/>
</dbReference>
<dbReference type="GO" id="GO:0005507">
    <property type="term" value="F:copper ion binding"/>
    <property type="evidence" value="ECO:0007669"/>
    <property type="project" value="TreeGrafter"/>
</dbReference>
<dbReference type="InterPro" id="IPR023214">
    <property type="entry name" value="HAD_sf"/>
</dbReference>
<protein>
    <submittedName>
        <fullName evidence="2">Copper-transporting ATPase PacS</fullName>
        <ecNumber evidence="2">3.6.3.54</ecNumber>
    </submittedName>
</protein>
<dbReference type="GO" id="GO:0055070">
    <property type="term" value="P:copper ion homeostasis"/>
    <property type="evidence" value="ECO:0007669"/>
    <property type="project" value="TreeGrafter"/>
</dbReference>
<dbReference type="PANTHER" id="PTHR43520">
    <property type="entry name" value="ATP7, ISOFORM B"/>
    <property type="match status" value="1"/>
</dbReference>
<gene>
    <name evidence="2" type="primary">pacS</name>
    <name evidence="2" type="ORF">MBORA_07670</name>
</gene>
<evidence type="ECO:0000313" key="3">
    <source>
        <dbReference type="Proteomes" id="UP000077428"/>
    </source>
</evidence>
<reference evidence="3" key="1">
    <citation type="journal article" date="2016" name="Genome Announc.">
        <title>Draft Genome Sequences of Methanobrevibacter curvatus DSM11111, Methanobrevibacter cuticularis DSM11139, Methanobrevibacter filiformis DSM11501, and Methanobrevibacter oralis DSM7256.</title>
        <authorList>
            <person name="Poehlein A."/>
            <person name="Seedorf H."/>
        </authorList>
    </citation>
    <scope>NUCLEOTIDE SEQUENCE [LARGE SCALE GENOMIC DNA]</scope>
    <source>
        <strain evidence="3">DSM 7256 / JCM 30027 / ZR</strain>
    </source>
</reference>
<comment type="caution">
    <text evidence="2">The sequence shown here is derived from an EMBL/GenBank/DDBJ whole genome shotgun (WGS) entry which is preliminary data.</text>
</comment>
<dbReference type="PATRIC" id="fig|66851.6.peg.842"/>
<evidence type="ECO:0000256" key="1">
    <source>
        <dbReference type="ARBA" id="ARBA00022967"/>
    </source>
</evidence>
<dbReference type="SUPFAM" id="SSF56784">
    <property type="entry name" value="HAD-like"/>
    <property type="match status" value="1"/>
</dbReference>
<dbReference type="Pfam" id="PF00702">
    <property type="entry name" value="Hydrolase"/>
    <property type="match status" value="1"/>
</dbReference>
<dbReference type="EC" id="3.6.3.54" evidence="2"/>
<sequence length="264" mass="29495">MKKAIVFDNSGTLVKRHRVIKDINNNKFITNINSMDIIDGTTSLALVVLQFDTNNLLKIPKNTLISEVIKRCNIDFDVSFTNAKLTKDEVKQILFNEKNATIADIIDAFPLLKDKVPKFELCNGSALIINMDLSTIEYTITSAGMLFSGVIDTIKVLKSRGIEIYIASGDRKGAIHKLADIIETKRENAFGSVSPIGKWEIVHDLQKDGYKVMMVGDAINDLIAFNQADVSVLTIEQEEEISPKMLDKSDYVINHISEIVNIDF</sequence>
<dbReference type="GO" id="GO:0043682">
    <property type="term" value="F:P-type divalent copper transporter activity"/>
    <property type="evidence" value="ECO:0007669"/>
    <property type="project" value="TreeGrafter"/>
</dbReference>
<dbReference type="Gene3D" id="3.40.50.1000">
    <property type="entry name" value="HAD superfamily/HAD-like"/>
    <property type="match status" value="1"/>
</dbReference>
<dbReference type="PANTHER" id="PTHR43520:SF8">
    <property type="entry name" value="P-TYPE CU(+) TRANSPORTER"/>
    <property type="match status" value="1"/>
</dbReference>
<accession>A0A166BFL2</accession>
<evidence type="ECO:0000313" key="2">
    <source>
        <dbReference type="EMBL" id="KZX13281.1"/>
    </source>
</evidence>
<dbReference type="GO" id="GO:0016020">
    <property type="term" value="C:membrane"/>
    <property type="evidence" value="ECO:0007669"/>
    <property type="project" value="TreeGrafter"/>
</dbReference>
<keyword evidence="2" id="KW-0378">Hydrolase</keyword>
<dbReference type="EMBL" id="LWMU01000054">
    <property type="protein sequence ID" value="KZX13281.1"/>
    <property type="molecule type" value="Genomic_DNA"/>
</dbReference>
<dbReference type="GO" id="GO:0016787">
    <property type="term" value="F:hydrolase activity"/>
    <property type="evidence" value="ECO:0007669"/>
    <property type="project" value="UniProtKB-KW"/>
</dbReference>
<name>A0A166BFL2_METOA</name>
<dbReference type="AlphaFoldDB" id="A0A166BFL2"/>
<dbReference type="Proteomes" id="UP000077428">
    <property type="component" value="Unassembled WGS sequence"/>
</dbReference>
<proteinExistence type="predicted"/>